<feature type="transmembrane region" description="Helical" evidence="2">
    <location>
        <begin position="60"/>
        <end position="80"/>
    </location>
</feature>
<keyword evidence="2" id="KW-0874">Quinone</keyword>
<dbReference type="RefSeq" id="WP_053233331.1">
    <property type="nucleotide sequence ID" value="NZ_CP011125.1"/>
</dbReference>
<dbReference type="STRING" id="927083.DB32_003276"/>
<dbReference type="AlphaFoldDB" id="A0A0F6W379"/>
<feature type="transmembrane region" description="Helical" evidence="2">
    <location>
        <begin position="92"/>
        <end position="111"/>
    </location>
</feature>
<feature type="transmembrane region" description="Helical" evidence="2">
    <location>
        <begin position="33"/>
        <end position="54"/>
    </location>
</feature>
<evidence type="ECO:0000256" key="2">
    <source>
        <dbReference type="RuleBase" id="RU004429"/>
    </source>
</evidence>
<evidence type="ECO:0000313" key="4">
    <source>
        <dbReference type="EMBL" id="AKF06127.1"/>
    </source>
</evidence>
<comment type="function">
    <text evidence="2">NDH-1 shuttles electrons from NADH, via FMN and iron-sulfur (Fe-S) centers, to quinones in the respiratory chain. Couples the redox reaction to proton translocation (for every two electrons transferred, four hydrogen ions are translocated across the cytoplasmic membrane), and thus conserves the redox energy in a proton gradient.</text>
</comment>
<sequence>MSTSGELLFLVCGFAATIAAVLTVTMRNPLRSAIALLVHVISLAGLYLTLHAHLLAAIQLIVYAGAIVVLFVFVIMLIGPGAMEHRADTRGWVMKTIGGGLIVLFAGAITFSVGEATAPEVAIATCDGSDPACREFGSVEALSDSIYRQAAVPFELVSMLLLVAIIAAIGTARGRTAAQKDEADPVEARRMALRPFANDAEAPSLNPAKISTVGQGPPHPLEIGNESDGETPAE</sequence>
<dbReference type="PANTHER" id="PTHR33269:SF17">
    <property type="entry name" value="NADH-UBIQUINONE OXIDOREDUCTASE CHAIN 6"/>
    <property type="match status" value="1"/>
</dbReference>
<gene>
    <name evidence="4" type="ORF">DB32_003276</name>
</gene>
<keyword evidence="2" id="KW-1133">Transmembrane helix</keyword>
<feature type="compositionally biased region" description="Acidic residues" evidence="3">
    <location>
        <begin position="225"/>
        <end position="234"/>
    </location>
</feature>
<proteinExistence type="inferred from homology"/>
<comment type="subcellular location">
    <subcellularLocation>
        <location evidence="2">Cell membrane</location>
        <topology evidence="2">Multi-pass membrane protein</topology>
    </subcellularLocation>
</comment>
<dbReference type="PANTHER" id="PTHR33269">
    <property type="entry name" value="NADH-UBIQUINONE OXIDOREDUCTASE CHAIN 6"/>
    <property type="match status" value="1"/>
</dbReference>
<dbReference type="InterPro" id="IPR001457">
    <property type="entry name" value="NADH_UbQ/plastoQ_OxRdtase_su6"/>
</dbReference>
<feature type="transmembrane region" description="Helical" evidence="2">
    <location>
        <begin position="150"/>
        <end position="170"/>
    </location>
</feature>
<dbReference type="InterPro" id="IPR042106">
    <property type="entry name" value="Nuo/plastoQ_OxRdtase_6_NuoJ"/>
</dbReference>
<dbReference type="KEGG" id="samy:DB32_003276"/>
<dbReference type="Proteomes" id="UP000034883">
    <property type="component" value="Chromosome"/>
</dbReference>
<dbReference type="GO" id="GO:0008137">
    <property type="term" value="F:NADH dehydrogenase (ubiquinone) activity"/>
    <property type="evidence" value="ECO:0007669"/>
    <property type="project" value="UniProtKB-UniRule"/>
</dbReference>
<dbReference type="EC" id="7.1.1.-" evidence="2"/>
<protein>
    <recommendedName>
        <fullName evidence="2">NADH-quinone oxidoreductase subunit J</fullName>
        <ecNumber evidence="2">7.1.1.-</ecNumber>
    </recommendedName>
</protein>
<evidence type="ECO:0000313" key="5">
    <source>
        <dbReference type="Proteomes" id="UP000034883"/>
    </source>
</evidence>
<comment type="similarity">
    <text evidence="1 2">Belongs to the complex I subunit 6 family.</text>
</comment>
<keyword evidence="2" id="KW-1003">Cell membrane</keyword>
<dbReference type="GO" id="GO:0005886">
    <property type="term" value="C:plasma membrane"/>
    <property type="evidence" value="ECO:0007669"/>
    <property type="project" value="UniProtKB-SubCell"/>
</dbReference>
<dbReference type="Pfam" id="PF00499">
    <property type="entry name" value="Oxidored_q3"/>
    <property type="match status" value="1"/>
</dbReference>
<feature type="region of interest" description="Disordered" evidence="3">
    <location>
        <begin position="191"/>
        <end position="234"/>
    </location>
</feature>
<reference evidence="4 5" key="1">
    <citation type="submission" date="2015-03" db="EMBL/GenBank/DDBJ databases">
        <title>Genome assembly of Sandaracinus amylolyticus DSM 53668.</title>
        <authorList>
            <person name="Sharma G."/>
            <person name="Subramanian S."/>
        </authorList>
    </citation>
    <scope>NUCLEOTIDE SEQUENCE [LARGE SCALE GENOMIC DNA]</scope>
    <source>
        <strain evidence="4 5">DSM 53668</strain>
    </source>
</reference>
<comment type="catalytic activity">
    <reaction evidence="2">
        <text>a quinone + NADH + 5 H(+)(in) = a quinol + NAD(+) + 4 H(+)(out)</text>
        <dbReference type="Rhea" id="RHEA:57888"/>
        <dbReference type="ChEBI" id="CHEBI:15378"/>
        <dbReference type="ChEBI" id="CHEBI:24646"/>
        <dbReference type="ChEBI" id="CHEBI:57540"/>
        <dbReference type="ChEBI" id="CHEBI:57945"/>
        <dbReference type="ChEBI" id="CHEBI:132124"/>
    </reaction>
</comment>
<dbReference type="GO" id="GO:0048038">
    <property type="term" value="F:quinone binding"/>
    <property type="evidence" value="ECO:0007669"/>
    <property type="project" value="UniProtKB-UniRule"/>
</dbReference>
<evidence type="ECO:0000256" key="3">
    <source>
        <dbReference type="SAM" id="MobiDB-lite"/>
    </source>
</evidence>
<keyword evidence="2" id="KW-0812">Transmembrane</keyword>
<dbReference type="EMBL" id="CP011125">
    <property type="protein sequence ID" value="AKF06127.1"/>
    <property type="molecule type" value="Genomic_DNA"/>
</dbReference>
<keyword evidence="4" id="KW-0830">Ubiquinone</keyword>
<keyword evidence="2" id="KW-0520">NAD</keyword>
<accession>A0A0F6W379</accession>
<keyword evidence="5" id="KW-1185">Reference proteome</keyword>
<feature type="transmembrane region" description="Helical" evidence="2">
    <location>
        <begin position="6"/>
        <end position="26"/>
    </location>
</feature>
<organism evidence="4 5">
    <name type="scientific">Sandaracinus amylolyticus</name>
    <dbReference type="NCBI Taxonomy" id="927083"/>
    <lineage>
        <taxon>Bacteria</taxon>
        <taxon>Pseudomonadati</taxon>
        <taxon>Myxococcota</taxon>
        <taxon>Polyangia</taxon>
        <taxon>Polyangiales</taxon>
        <taxon>Sandaracinaceae</taxon>
        <taxon>Sandaracinus</taxon>
    </lineage>
</organism>
<keyword evidence="2" id="KW-0472">Membrane</keyword>
<dbReference type="OrthoDB" id="9790848at2"/>
<dbReference type="Gene3D" id="1.20.120.1200">
    <property type="entry name" value="NADH-ubiquinone/plastoquinone oxidoreductase chain 6, subunit NuoJ"/>
    <property type="match status" value="1"/>
</dbReference>
<name>A0A0F6W379_9BACT</name>
<evidence type="ECO:0000256" key="1">
    <source>
        <dbReference type="ARBA" id="ARBA00005698"/>
    </source>
</evidence>